<dbReference type="GO" id="GO:0003697">
    <property type="term" value="F:single-stranded DNA binding"/>
    <property type="evidence" value="ECO:0007669"/>
    <property type="project" value="TreeGrafter"/>
</dbReference>
<evidence type="ECO:0000256" key="13">
    <source>
        <dbReference type="SAM" id="MobiDB-lite"/>
    </source>
</evidence>
<dbReference type="InterPro" id="IPR036691">
    <property type="entry name" value="Endo/exonu/phosph_ase_sf"/>
</dbReference>
<evidence type="ECO:0000256" key="11">
    <source>
        <dbReference type="ARBA" id="ARBA00023204"/>
    </source>
</evidence>
<evidence type="ECO:0000313" key="16">
    <source>
        <dbReference type="Proteomes" id="UP000092600"/>
    </source>
</evidence>
<dbReference type="InterPro" id="IPR051547">
    <property type="entry name" value="TDP2-like"/>
</dbReference>
<feature type="compositionally biased region" description="Pro residues" evidence="13">
    <location>
        <begin position="35"/>
        <end position="51"/>
    </location>
</feature>
<protein>
    <submittedName>
        <fullName evidence="15">Tyrosyl-DNA phosphodiesterase 2</fullName>
    </submittedName>
</protein>
<dbReference type="GO" id="GO:0070260">
    <property type="term" value="F:5'-tyrosyl-DNA phosphodiesterase activity"/>
    <property type="evidence" value="ECO:0007669"/>
    <property type="project" value="TreeGrafter"/>
</dbReference>
<keyword evidence="6" id="KW-0227">DNA damage</keyword>
<evidence type="ECO:0000256" key="1">
    <source>
        <dbReference type="ARBA" id="ARBA00001936"/>
    </source>
</evidence>
<comment type="cofactor">
    <cofactor evidence="1">
        <name>Mn(2+)</name>
        <dbReference type="ChEBI" id="CHEBI:29035"/>
    </cofactor>
</comment>
<evidence type="ECO:0000256" key="8">
    <source>
        <dbReference type="ARBA" id="ARBA00022801"/>
    </source>
</evidence>
<comment type="caution">
    <text evidence="15">The sequence shown here is derived from an EMBL/GenBank/DDBJ whole genome shotgun (WGS) entry which is preliminary data.</text>
</comment>
<dbReference type="Proteomes" id="UP000092600">
    <property type="component" value="Unassembled WGS sequence"/>
</dbReference>
<keyword evidence="5" id="KW-0479">Metal-binding</keyword>
<dbReference type="Pfam" id="PF03372">
    <property type="entry name" value="Exo_endo_phos"/>
    <property type="match status" value="1"/>
</dbReference>
<dbReference type="CDD" id="cd09080">
    <property type="entry name" value="TDP2"/>
    <property type="match status" value="1"/>
</dbReference>
<dbReference type="GO" id="GO:0004518">
    <property type="term" value="F:nuclease activity"/>
    <property type="evidence" value="ECO:0007669"/>
    <property type="project" value="UniProtKB-KW"/>
</dbReference>
<dbReference type="AlphaFoldDB" id="A0A199UMI3"/>
<evidence type="ECO:0000256" key="7">
    <source>
        <dbReference type="ARBA" id="ARBA00022771"/>
    </source>
</evidence>
<feature type="domain" description="RanBP2-type" evidence="14">
    <location>
        <begin position="8"/>
        <end position="33"/>
    </location>
</feature>
<evidence type="ECO:0000256" key="9">
    <source>
        <dbReference type="ARBA" id="ARBA00022833"/>
    </source>
</evidence>
<keyword evidence="11" id="KW-0234">DNA repair</keyword>
<evidence type="ECO:0000256" key="5">
    <source>
        <dbReference type="ARBA" id="ARBA00022723"/>
    </source>
</evidence>
<evidence type="ECO:0000256" key="6">
    <source>
        <dbReference type="ARBA" id="ARBA00022763"/>
    </source>
</evidence>
<keyword evidence="7" id="KW-0863">Zinc-finger</keyword>
<keyword evidence="12" id="KW-0539">Nucleus</keyword>
<evidence type="ECO:0000256" key="12">
    <source>
        <dbReference type="ARBA" id="ARBA00023242"/>
    </source>
</evidence>
<dbReference type="Gene3D" id="2.30.30.380">
    <property type="entry name" value="Zn-finger domain of Sec23/24"/>
    <property type="match status" value="2"/>
</dbReference>
<keyword evidence="10" id="KW-0460">Magnesium</keyword>
<evidence type="ECO:0000256" key="3">
    <source>
        <dbReference type="ARBA" id="ARBA00004322"/>
    </source>
</evidence>
<dbReference type="FunFam" id="3.60.10.10:FF:000058">
    <property type="entry name" value="Tyrosyl-DNA phosphodiesterase 2"/>
    <property type="match status" value="1"/>
</dbReference>
<dbReference type="SUPFAM" id="SSF56219">
    <property type="entry name" value="DNase I-like"/>
    <property type="match status" value="1"/>
</dbReference>
<evidence type="ECO:0000313" key="15">
    <source>
        <dbReference type="EMBL" id="OAY66082.1"/>
    </source>
</evidence>
<name>A0A199UMI3_ANACO</name>
<sequence>MSSSSSSSSWACSRCTFINPPSQKSSCQVCLSPSLLPPPSSSSSPSPPPPSSSSSLRWNCRACTFSNAAAASSSCEMCGAAAPYSAALADAALDPDEISDPSVGSVFLPLRRCGRKRPALEAAERPAGDMAAAYERPSSSELGNAEANSKRSTFKMMTYNVWFREDLEVRRRMEALGDLVQQHKPDLICFQLSKLPVKAFNVKPFSNSIMGRELCLADINIGGGRNMVLATTHLESPCPAPPRWDQMYSKERTAQANESLSLLSDSPNVIFGGDMNWDEKSDGPFPLPNGWIDAWVELKRGENGWTYDTKANPMLTGNRTLQKRLDRFVCKLKDFKVESVEMIGKEAISGLSYCKEKKVRKEVKQLVLPVLPSDHFGLLLTVSSHDKNV</sequence>
<comment type="cofactor">
    <cofactor evidence="2">
        <name>Mg(2+)</name>
        <dbReference type="ChEBI" id="CHEBI:18420"/>
    </cofactor>
</comment>
<dbReference type="GO" id="GO:0008270">
    <property type="term" value="F:zinc ion binding"/>
    <property type="evidence" value="ECO:0007669"/>
    <property type="project" value="UniProtKB-KW"/>
</dbReference>
<comment type="subcellular location">
    <subcellularLocation>
        <location evidence="3">Nucleus</location>
        <location evidence="3">PML body</location>
    </subcellularLocation>
</comment>
<dbReference type="GO" id="GO:0006302">
    <property type="term" value="P:double-strand break repair"/>
    <property type="evidence" value="ECO:0007669"/>
    <property type="project" value="TreeGrafter"/>
</dbReference>
<dbReference type="SMART" id="SM00547">
    <property type="entry name" value="ZnF_RBZ"/>
    <property type="match status" value="2"/>
</dbReference>
<evidence type="ECO:0000256" key="4">
    <source>
        <dbReference type="ARBA" id="ARBA00022722"/>
    </source>
</evidence>
<dbReference type="PANTHER" id="PTHR15822:SF4">
    <property type="entry name" value="TYROSYL-DNA PHOSPHODIESTERASE 2"/>
    <property type="match status" value="1"/>
</dbReference>
<dbReference type="EMBL" id="LSRQ01006509">
    <property type="protein sequence ID" value="OAY66082.1"/>
    <property type="molecule type" value="Genomic_DNA"/>
</dbReference>
<proteinExistence type="predicted"/>
<dbReference type="InterPro" id="IPR005135">
    <property type="entry name" value="Endo/exonuclease/phosphatase"/>
</dbReference>
<evidence type="ECO:0000259" key="14">
    <source>
        <dbReference type="SMART" id="SM00547"/>
    </source>
</evidence>
<dbReference type="STRING" id="4615.A0A199UMI3"/>
<organism evidence="15 16">
    <name type="scientific">Ananas comosus</name>
    <name type="common">Pineapple</name>
    <name type="synonym">Ananas ananas</name>
    <dbReference type="NCBI Taxonomy" id="4615"/>
    <lineage>
        <taxon>Eukaryota</taxon>
        <taxon>Viridiplantae</taxon>
        <taxon>Streptophyta</taxon>
        <taxon>Embryophyta</taxon>
        <taxon>Tracheophyta</taxon>
        <taxon>Spermatophyta</taxon>
        <taxon>Magnoliopsida</taxon>
        <taxon>Liliopsida</taxon>
        <taxon>Poales</taxon>
        <taxon>Bromeliaceae</taxon>
        <taxon>Bromelioideae</taxon>
        <taxon>Ananas</taxon>
    </lineage>
</organism>
<dbReference type="InterPro" id="IPR001876">
    <property type="entry name" value="Znf_RanBP2"/>
</dbReference>
<keyword evidence="4" id="KW-0540">Nuclease</keyword>
<dbReference type="Gene3D" id="3.60.10.10">
    <property type="entry name" value="Endonuclease/exonuclease/phosphatase"/>
    <property type="match status" value="1"/>
</dbReference>
<accession>A0A199UMI3</accession>
<dbReference type="GO" id="GO:0005737">
    <property type="term" value="C:cytoplasm"/>
    <property type="evidence" value="ECO:0007669"/>
    <property type="project" value="TreeGrafter"/>
</dbReference>
<feature type="domain" description="RanBP2-type" evidence="14">
    <location>
        <begin position="56"/>
        <end position="81"/>
    </location>
</feature>
<dbReference type="PANTHER" id="PTHR15822">
    <property type="entry name" value="TRAF AND TNF RECEPTOR-ASSOCIATED PROTEIN"/>
    <property type="match status" value="1"/>
</dbReference>
<evidence type="ECO:0000256" key="2">
    <source>
        <dbReference type="ARBA" id="ARBA00001946"/>
    </source>
</evidence>
<evidence type="ECO:0000256" key="10">
    <source>
        <dbReference type="ARBA" id="ARBA00022842"/>
    </source>
</evidence>
<gene>
    <name evidence="15" type="ORF">ACMD2_10386</name>
</gene>
<reference evidence="15 16" key="1">
    <citation type="journal article" date="2016" name="DNA Res.">
        <title>The draft genome of MD-2 pineapple using hybrid error correction of long reads.</title>
        <authorList>
            <person name="Redwan R.M."/>
            <person name="Saidin A."/>
            <person name="Kumar S.V."/>
        </authorList>
    </citation>
    <scope>NUCLEOTIDE SEQUENCE [LARGE SCALE GENOMIC DNA]</scope>
    <source>
        <strain evidence="16">cv. MD2</strain>
        <tissue evidence="15">Leaf</tissue>
    </source>
</reference>
<feature type="region of interest" description="Disordered" evidence="13">
    <location>
        <begin position="34"/>
        <end position="53"/>
    </location>
</feature>
<keyword evidence="9" id="KW-0862">Zinc</keyword>
<keyword evidence="8" id="KW-0378">Hydrolase</keyword>